<dbReference type="Gene3D" id="2.160.20.120">
    <property type="match status" value="1"/>
</dbReference>
<gene>
    <name evidence="3" type="ORF">WJX75_009308</name>
</gene>
<evidence type="ECO:0000313" key="4">
    <source>
        <dbReference type="Proteomes" id="UP001491310"/>
    </source>
</evidence>
<evidence type="ECO:0008006" key="5">
    <source>
        <dbReference type="Google" id="ProtNLM"/>
    </source>
</evidence>
<feature type="compositionally biased region" description="Pro residues" evidence="1">
    <location>
        <begin position="272"/>
        <end position="285"/>
    </location>
</feature>
<feature type="chain" id="PRO_5047207844" description="Auto-transporter adhesin head GIN domain-containing protein" evidence="2">
    <location>
        <begin position="20"/>
        <end position="451"/>
    </location>
</feature>
<dbReference type="EMBL" id="JALJOT010000009">
    <property type="protein sequence ID" value="KAK9907754.1"/>
    <property type="molecule type" value="Genomic_DNA"/>
</dbReference>
<name>A0ABR2YLW8_9CHLO</name>
<comment type="caution">
    <text evidence="3">The sequence shown here is derived from an EMBL/GenBank/DDBJ whole genome shotgun (WGS) entry which is preliminary data.</text>
</comment>
<feature type="signal peptide" evidence="2">
    <location>
        <begin position="1"/>
        <end position="19"/>
    </location>
</feature>
<organism evidence="3 4">
    <name type="scientific">Coccomyxa subellipsoidea</name>
    <dbReference type="NCBI Taxonomy" id="248742"/>
    <lineage>
        <taxon>Eukaryota</taxon>
        <taxon>Viridiplantae</taxon>
        <taxon>Chlorophyta</taxon>
        <taxon>core chlorophytes</taxon>
        <taxon>Trebouxiophyceae</taxon>
        <taxon>Trebouxiophyceae incertae sedis</taxon>
        <taxon>Coccomyxaceae</taxon>
        <taxon>Coccomyxa</taxon>
    </lineage>
</organism>
<feature type="region of interest" description="Disordered" evidence="1">
    <location>
        <begin position="305"/>
        <end position="324"/>
    </location>
</feature>
<proteinExistence type="predicted"/>
<feature type="region of interest" description="Disordered" evidence="1">
    <location>
        <begin position="267"/>
        <end position="289"/>
    </location>
</feature>
<evidence type="ECO:0000256" key="1">
    <source>
        <dbReference type="SAM" id="MobiDB-lite"/>
    </source>
</evidence>
<feature type="compositionally biased region" description="Low complexity" evidence="1">
    <location>
        <begin position="313"/>
        <end position="324"/>
    </location>
</feature>
<keyword evidence="4" id="KW-1185">Reference proteome</keyword>
<evidence type="ECO:0000256" key="2">
    <source>
        <dbReference type="SAM" id="SignalP"/>
    </source>
</evidence>
<protein>
    <recommendedName>
        <fullName evidence="5">Auto-transporter adhesin head GIN domain-containing protein</fullName>
    </recommendedName>
</protein>
<feature type="region of interest" description="Disordered" evidence="1">
    <location>
        <begin position="419"/>
        <end position="451"/>
    </location>
</feature>
<sequence length="451" mass="44721">MHTLALTLFLGLGLHLVQASFYQLQAFDTVHVGVLGSNQATVVIVPSPDETFSLNASQSGVAFSVNDGTLYLSQAVTVKSLLDGLLHDQDDDGVQTGAIYVEVGGPLAGVVSDTTNDVVVGDKFSSAGFTASLTTIGKLIVLGITTPFTSAWNTGGGTLYIQGDLGTVKVTASEDGGTYLGSSVHYPGDINSVDVQLSGQGSLIVATSSNETRIRGQSFDSGQVLYNQGSCDVAGPTPADDNRCVAARIRVPALPQYWALSDGAQTAAVAQLPPPPPPSPPPPMPVRDAKVTPEEATNLISPLAVAPAPGPSDPGSAAGPTAAPDATLAAAPARDIFPAYQIPDIPSTVAAPAAASASEAASPGAYLGALARGESPAAAPDLAPVPNLAPAPVFAVGANIGSAGAAYISSVGAAPAEGPAVRATANSAGGDSVAGSGPGAVSQLSVKDAGK</sequence>
<keyword evidence="2" id="KW-0732">Signal</keyword>
<reference evidence="3 4" key="1">
    <citation type="journal article" date="2024" name="Nat. Commun.">
        <title>Phylogenomics reveals the evolutionary origins of lichenization in chlorophyte algae.</title>
        <authorList>
            <person name="Puginier C."/>
            <person name="Libourel C."/>
            <person name="Otte J."/>
            <person name="Skaloud P."/>
            <person name="Haon M."/>
            <person name="Grisel S."/>
            <person name="Petersen M."/>
            <person name="Berrin J.G."/>
            <person name="Delaux P.M."/>
            <person name="Dal Grande F."/>
            <person name="Keller J."/>
        </authorList>
    </citation>
    <scope>NUCLEOTIDE SEQUENCE [LARGE SCALE GENOMIC DNA]</scope>
    <source>
        <strain evidence="3 4">SAG 216-7</strain>
    </source>
</reference>
<evidence type="ECO:0000313" key="3">
    <source>
        <dbReference type="EMBL" id="KAK9907754.1"/>
    </source>
</evidence>
<dbReference type="Proteomes" id="UP001491310">
    <property type="component" value="Unassembled WGS sequence"/>
</dbReference>
<accession>A0ABR2YLW8</accession>